<evidence type="ECO:0000313" key="2">
    <source>
        <dbReference type="Proteomes" id="UP000828390"/>
    </source>
</evidence>
<accession>A0A9D4J5A5</accession>
<gene>
    <name evidence="1" type="ORF">DPMN_150057</name>
</gene>
<keyword evidence="2" id="KW-1185">Reference proteome</keyword>
<protein>
    <submittedName>
        <fullName evidence="1">Uncharacterized protein</fullName>
    </submittedName>
</protein>
<dbReference type="Proteomes" id="UP000828390">
    <property type="component" value="Unassembled WGS sequence"/>
</dbReference>
<dbReference type="EMBL" id="JAIWYP010000007">
    <property type="protein sequence ID" value="KAH3796489.1"/>
    <property type="molecule type" value="Genomic_DNA"/>
</dbReference>
<comment type="caution">
    <text evidence="1">The sequence shown here is derived from an EMBL/GenBank/DDBJ whole genome shotgun (WGS) entry which is preliminary data.</text>
</comment>
<name>A0A9D4J5A5_DREPO</name>
<proteinExistence type="predicted"/>
<dbReference type="AlphaFoldDB" id="A0A9D4J5A5"/>
<evidence type="ECO:0000313" key="1">
    <source>
        <dbReference type="EMBL" id="KAH3796489.1"/>
    </source>
</evidence>
<organism evidence="1 2">
    <name type="scientific">Dreissena polymorpha</name>
    <name type="common">Zebra mussel</name>
    <name type="synonym">Mytilus polymorpha</name>
    <dbReference type="NCBI Taxonomy" id="45954"/>
    <lineage>
        <taxon>Eukaryota</taxon>
        <taxon>Metazoa</taxon>
        <taxon>Spiralia</taxon>
        <taxon>Lophotrochozoa</taxon>
        <taxon>Mollusca</taxon>
        <taxon>Bivalvia</taxon>
        <taxon>Autobranchia</taxon>
        <taxon>Heteroconchia</taxon>
        <taxon>Euheterodonta</taxon>
        <taxon>Imparidentia</taxon>
        <taxon>Neoheterodontei</taxon>
        <taxon>Myida</taxon>
        <taxon>Dreissenoidea</taxon>
        <taxon>Dreissenidae</taxon>
        <taxon>Dreissena</taxon>
    </lineage>
</organism>
<sequence>MEVLEPAKTMDSILKAVKEEVKKKTRYSKQVKLFSLCFLKKALEGIRVLHNQRWVHTDSRWKLHVEERHDCQIYRLRPSPQTDGE</sequence>
<reference evidence="1" key="2">
    <citation type="submission" date="2020-11" db="EMBL/GenBank/DDBJ databases">
        <authorList>
            <person name="McCartney M.A."/>
            <person name="Auch B."/>
            <person name="Kono T."/>
            <person name="Mallez S."/>
            <person name="Becker A."/>
            <person name="Gohl D.M."/>
            <person name="Silverstein K.A.T."/>
            <person name="Koren S."/>
            <person name="Bechman K.B."/>
            <person name="Herman A."/>
            <person name="Abrahante J.E."/>
            <person name="Garbe J."/>
        </authorList>
    </citation>
    <scope>NUCLEOTIDE SEQUENCE</scope>
    <source>
        <strain evidence="1">Duluth1</strain>
        <tissue evidence="1">Whole animal</tissue>
    </source>
</reference>
<reference evidence="1" key="1">
    <citation type="journal article" date="2019" name="bioRxiv">
        <title>The Genome of the Zebra Mussel, Dreissena polymorpha: A Resource for Invasive Species Research.</title>
        <authorList>
            <person name="McCartney M.A."/>
            <person name="Auch B."/>
            <person name="Kono T."/>
            <person name="Mallez S."/>
            <person name="Zhang Y."/>
            <person name="Obille A."/>
            <person name="Becker A."/>
            <person name="Abrahante J.E."/>
            <person name="Garbe J."/>
            <person name="Badalamenti J.P."/>
            <person name="Herman A."/>
            <person name="Mangelson H."/>
            <person name="Liachko I."/>
            <person name="Sullivan S."/>
            <person name="Sone E.D."/>
            <person name="Koren S."/>
            <person name="Silverstein K.A.T."/>
            <person name="Beckman K.B."/>
            <person name="Gohl D.M."/>
        </authorList>
    </citation>
    <scope>NUCLEOTIDE SEQUENCE</scope>
    <source>
        <strain evidence="1">Duluth1</strain>
        <tissue evidence="1">Whole animal</tissue>
    </source>
</reference>